<evidence type="ECO:0000256" key="1">
    <source>
        <dbReference type="SAM" id="SignalP"/>
    </source>
</evidence>
<comment type="caution">
    <text evidence="2">The sequence shown here is derived from an EMBL/GenBank/DDBJ whole genome shotgun (WGS) entry which is preliminary data.</text>
</comment>
<organism evidence="2 3">
    <name type="scientific">Trinickia symbiotica</name>
    <dbReference type="NCBI Taxonomy" id="863227"/>
    <lineage>
        <taxon>Bacteria</taxon>
        <taxon>Pseudomonadati</taxon>
        <taxon>Pseudomonadota</taxon>
        <taxon>Betaproteobacteria</taxon>
        <taxon>Burkholderiales</taxon>
        <taxon>Burkholderiaceae</taxon>
        <taxon>Trinickia</taxon>
    </lineage>
</organism>
<dbReference type="OrthoDB" id="9107469at2"/>
<gene>
    <name evidence="2" type="ORF">C0Z20_21870</name>
</gene>
<name>A0A2N7WZE2_9BURK</name>
<evidence type="ECO:0000313" key="2">
    <source>
        <dbReference type="EMBL" id="PMS34691.1"/>
    </source>
</evidence>
<proteinExistence type="predicted"/>
<keyword evidence="1" id="KW-0732">Signal</keyword>
<dbReference type="EMBL" id="PNYC01000015">
    <property type="protein sequence ID" value="PMS34691.1"/>
    <property type="molecule type" value="Genomic_DNA"/>
</dbReference>
<protein>
    <recommendedName>
        <fullName evidence="4">Lipoprotein</fullName>
    </recommendedName>
</protein>
<dbReference type="PROSITE" id="PS51257">
    <property type="entry name" value="PROKAR_LIPOPROTEIN"/>
    <property type="match status" value="1"/>
</dbReference>
<accession>A0A2N7WZE2</accession>
<evidence type="ECO:0008006" key="4">
    <source>
        <dbReference type="Google" id="ProtNLM"/>
    </source>
</evidence>
<keyword evidence="3" id="KW-1185">Reference proteome</keyword>
<dbReference type="RefSeq" id="WP_051090013.1">
    <property type="nucleotide sequence ID" value="NZ_KB890170.1"/>
</dbReference>
<reference evidence="2 3" key="1">
    <citation type="submission" date="2018-01" db="EMBL/GenBank/DDBJ databases">
        <title>Whole genome analyses suggest that Burkholderia sensu lato contains two further novel genera in the rhizoxinica-symbiotica group Mycetohabitans gen. nov., and Trinickia gen. nov.: implications for the evolution of diazotrophy and nodulation in the Burkholderiaceae.</title>
        <authorList>
            <person name="Estrada-de los Santos P."/>
            <person name="Palmer M."/>
            <person name="Chavez-Ramirez B."/>
            <person name="Beukes C."/>
            <person name="Steenkamp E.T."/>
            <person name="Hirsch A.M."/>
            <person name="Manyaka P."/>
            <person name="Maluk M."/>
            <person name="Lafos M."/>
            <person name="Crook M."/>
            <person name="Gross E."/>
            <person name="Simon M.F."/>
            <person name="Bueno dos Reis Junior F."/>
            <person name="Poole P.S."/>
            <person name="Venter S.N."/>
            <person name="James E.K."/>
        </authorList>
    </citation>
    <scope>NUCLEOTIDE SEQUENCE [LARGE SCALE GENOMIC DNA]</scope>
    <source>
        <strain evidence="2 3">JPY 581</strain>
    </source>
</reference>
<dbReference type="STRING" id="863227.GCA_000373005_01863"/>
<sequence length="192" mass="20034">MSLARRAPTVAVAFTAAATLGMSGCAWTVFTALDAAGSTVQAGYAIAANYSSPAFVTGRPALVHTVCIEINPNVSALDLVPALQLALERRGVNSGVYNPGASPANCEAELTYSASVAYGRRPYVPRSIAYLAEIDLTLIERGHILVTARYEAGELDLNRFSSASAKVKGLIDKMIVERGVESASALSSPLAD</sequence>
<feature type="signal peptide" evidence="1">
    <location>
        <begin position="1"/>
        <end position="28"/>
    </location>
</feature>
<dbReference type="AlphaFoldDB" id="A0A2N7WZE2"/>
<dbReference type="Proteomes" id="UP000235777">
    <property type="component" value="Unassembled WGS sequence"/>
</dbReference>
<feature type="chain" id="PRO_5014808580" description="Lipoprotein" evidence="1">
    <location>
        <begin position="29"/>
        <end position="192"/>
    </location>
</feature>
<evidence type="ECO:0000313" key="3">
    <source>
        <dbReference type="Proteomes" id="UP000235777"/>
    </source>
</evidence>